<dbReference type="OrthoDB" id="3334523at2759"/>
<sequence length="153" mass="17770">MSVDKGDILLIPSIVGDTNRIHVQWQQSLRDRSGDYYNLEARNKSQGDAKVVFFVQTDWFNDQHLGAKGAHGFYEVKIDERFQYGQISQNNKRWVVLHDKERKPYQYRFVKPLLEKVAQSGGKAAELIGFPAHDLEKIISQLQKLFGDYLHTF</sequence>
<gene>
    <name evidence="1" type="ORF">BOTBODRAFT_116919</name>
</gene>
<accession>A0A067M263</accession>
<dbReference type="Proteomes" id="UP000027195">
    <property type="component" value="Unassembled WGS sequence"/>
</dbReference>
<organism evidence="1 2">
    <name type="scientific">Botryobasidium botryosum (strain FD-172 SS1)</name>
    <dbReference type="NCBI Taxonomy" id="930990"/>
    <lineage>
        <taxon>Eukaryota</taxon>
        <taxon>Fungi</taxon>
        <taxon>Dikarya</taxon>
        <taxon>Basidiomycota</taxon>
        <taxon>Agaricomycotina</taxon>
        <taxon>Agaricomycetes</taxon>
        <taxon>Cantharellales</taxon>
        <taxon>Botryobasidiaceae</taxon>
        <taxon>Botryobasidium</taxon>
    </lineage>
</organism>
<dbReference type="AlphaFoldDB" id="A0A067M263"/>
<dbReference type="InParanoid" id="A0A067M263"/>
<dbReference type="HOGENOM" id="CLU_117772_0_0_1"/>
<name>A0A067M263_BOTB1</name>
<keyword evidence="2" id="KW-1185">Reference proteome</keyword>
<dbReference type="EMBL" id="KL198076">
    <property type="protein sequence ID" value="KDQ09664.1"/>
    <property type="molecule type" value="Genomic_DNA"/>
</dbReference>
<proteinExistence type="predicted"/>
<protein>
    <submittedName>
        <fullName evidence="1">Uncharacterized protein</fullName>
    </submittedName>
</protein>
<evidence type="ECO:0000313" key="2">
    <source>
        <dbReference type="Proteomes" id="UP000027195"/>
    </source>
</evidence>
<evidence type="ECO:0000313" key="1">
    <source>
        <dbReference type="EMBL" id="KDQ09664.1"/>
    </source>
</evidence>
<reference evidence="2" key="1">
    <citation type="journal article" date="2014" name="Proc. Natl. Acad. Sci. U.S.A.">
        <title>Extensive sampling of basidiomycete genomes demonstrates inadequacy of the white-rot/brown-rot paradigm for wood decay fungi.</title>
        <authorList>
            <person name="Riley R."/>
            <person name="Salamov A.A."/>
            <person name="Brown D.W."/>
            <person name="Nagy L.G."/>
            <person name="Floudas D."/>
            <person name="Held B.W."/>
            <person name="Levasseur A."/>
            <person name="Lombard V."/>
            <person name="Morin E."/>
            <person name="Otillar R."/>
            <person name="Lindquist E.A."/>
            <person name="Sun H."/>
            <person name="LaButti K.M."/>
            <person name="Schmutz J."/>
            <person name="Jabbour D."/>
            <person name="Luo H."/>
            <person name="Baker S.E."/>
            <person name="Pisabarro A.G."/>
            <person name="Walton J.D."/>
            <person name="Blanchette R.A."/>
            <person name="Henrissat B."/>
            <person name="Martin F."/>
            <person name="Cullen D."/>
            <person name="Hibbett D.S."/>
            <person name="Grigoriev I.V."/>
        </authorList>
    </citation>
    <scope>NUCLEOTIDE SEQUENCE [LARGE SCALE GENOMIC DNA]</scope>
    <source>
        <strain evidence="2">FD-172 SS1</strain>
    </source>
</reference>